<accession>A0AAU8LST2</accession>
<name>A0AAU8LST2_9BACT</name>
<sequence>MALRLITGFLGSDMTLDCKEARLFLHDSFDGTADSLCRYTIKAFRGLSEPPSDYLPEEKAVFGLARIGTKFRANLRGAK</sequence>
<gene>
    <name evidence="1" type="ORF">Q3M24_16500</name>
</gene>
<evidence type="ECO:0000313" key="1">
    <source>
        <dbReference type="EMBL" id="XCN71891.1"/>
    </source>
</evidence>
<proteinExistence type="predicted"/>
<dbReference type="KEGG" id="eaj:Q3M24_16500"/>
<organism evidence="1">
    <name type="scientific">Candidatus Electrothrix aestuarii</name>
    <dbReference type="NCBI Taxonomy" id="3062594"/>
    <lineage>
        <taxon>Bacteria</taxon>
        <taxon>Pseudomonadati</taxon>
        <taxon>Thermodesulfobacteriota</taxon>
        <taxon>Desulfobulbia</taxon>
        <taxon>Desulfobulbales</taxon>
        <taxon>Desulfobulbaceae</taxon>
        <taxon>Candidatus Electrothrix</taxon>
    </lineage>
</organism>
<reference evidence="1" key="1">
    <citation type="journal article" date="2024" name="Syst. Appl. Microbiol.">
        <title>First single-strain enrichments of Electrothrix cable bacteria, description of E. aestuarii sp. nov. and E. rattekaaiensis sp. nov., and proposal of a cable bacteria taxonomy following the rules of the SeqCode.</title>
        <authorList>
            <person name="Plum-Jensen L.E."/>
            <person name="Schramm A."/>
            <person name="Marshall I.P.G."/>
        </authorList>
    </citation>
    <scope>NUCLEOTIDE SEQUENCE</scope>
    <source>
        <strain evidence="1">Rat1</strain>
    </source>
</reference>
<reference evidence="1" key="2">
    <citation type="submission" date="2024-06" db="EMBL/GenBank/DDBJ databases">
        <authorList>
            <person name="Plum-Jensen L.E."/>
            <person name="Schramm A."/>
            <person name="Marshall I.P.G."/>
        </authorList>
    </citation>
    <scope>NUCLEOTIDE SEQUENCE</scope>
    <source>
        <strain evidence="1">Rat1</strain>
    </source>
</reference>
<dbReference type="EMBL" id="CP159373">
    <property type="protein sequence ID" value="XCN71891.1"/>
    <property type="molecule type" value="Genomic_DNA"/>
</dbReference>
<protein>
    <submittedName>
        <fullName evidence="1">Uncharacterized protein</fullName>
    </submittedName>
</protein>
<dbReference type="AlphaFoldDB" id="A0AAU8LST2"/>